<feature type="compositionally biased region" description="Polar residues" evidence="1">
    <location>
        <begin position="1817"/>
        <end position="1833"/>
    </location>
</feature>
<accession>A0ABM8WM70</accession>
<organism evidence="2 3">
    <name type="scientific">Cupriavidus laharis</name>
    <dbReference type="NCBI Taxonomy" id="151654"/>
    <lineage>
        <taxon>Bacteria</taxon>
        <taxon>Pseudomonadati</taxon>
        <taxon>Pseudomonadota</taxon>
        <taxon>Betaproteobacteria</taxon>
        <taxon>Burkholderiales</taxon>
        <taxon>Burkholderiaceae</taxon>
        <taxon>Cupriavidus</taxon>
    </lineage>
</organism>
<dbReference type="RefSeq" id="WP_224078817.1">
    <property type="nucleotide sequence ID" value="NZ_CAJZAI010000002.1"/>
</dbReference>
<feature type="compositionally biased region" description="Polar residues" evidence="1">
    <location>
        <begin position="1411"/>
        <end position="1426"/>
    </location>
</feature>
<keyword evidence="3" id="KW-1185">Reference proteome</keyword>
<dbReference type="EMBL" id="CAJZAI010000002">
    <property type="protein sequence ID" value="CAG9168486.1"/>
    <property type="molecule type" value="Genomic_DNA"/>
</dbReference>
<evidence type="ECO:0008006" key="4">
    <source>
        <dbReference type="Google" id="ProtNLM"/>
    </source>
</evidence>
<evidence type="ECO:0000313" key="3">
    <source>
        <dbReference type="Proteomes" id="UP000727654"/>
    </source>
</evidence>
<feature type="region of interest" description="Disordered" evidence="1">
    <location>
        <begin position="1700"/>
        <end position="1741"/>
    </location>
</feature>
<dbReference type="NCBIfam" id="TIGR01731">
    <property type="entry name" value="fil_hemag_20aa"/>
    <property type="match status" value="14"/>
</dbReference>
<feature type="compositionally biased region" description="Gly residues" evidence="1">
    <location>
        <begin position="1717"/>
        <end position="1729"/>
    </location>
</feature>
<protein>
    <recommendedName>
        <fullName evidence="4">Filamentous hemagglutinin</fullName>
    </recommendedName>
</protein>
<dbReference type="Proteomes" id="UP000727654">
    <property type="component" value="Unassembled WGS sequence"/>
</dbReference>
<evidence type="ECO:0000313" key="2">
    <source>
        <dbReference type="EMBL" id="CAG9168486.1"/>
    </source>
</evidence>
<reference evidence="2 3" key="1">
    <citation type="submission" date="2021-08" db="EMBL/GenBank/DDBJ databases">
        <authorList>
            <person name="Peeters C."/>
        </authorList>
    </citation>
    <scope>NUCLEOTIDE SEQUENCE [LARGE SCALE GENOMIC DNA]</scope>
    <source>
        <strain evidence="2 3">LMG 23992</strain>
    </source>
</reference>
<comment type="caution">
    <text evidence="2">The sequence shown here is derived from an EMBL/GenBank/DDBJ whole genome shotgun (WGS) entry which is preliminary data.</text>
</comment>
<dbReference type="InterPro" id="IPR010069">
    <property type="entry name" value="CdiA_FHA1_rpt"/>
</dbReference>
<feature type="region of interest" description="Disordered" evidence="1">
    <location>
        <begin position="1811"/>
        <end position="1846"/>
    </location>
</feature>
<dbReference type="InterPro" id="IPR025157">
    <property type="entry name" value="Hemagglutinin_rpt"/>
</dbReference>
<feature type="region of interest" description="Disordered" evidence="1">
    <location>
        <begin position="1392"/>
        <end position="1426"/>
    </location>
</feature>
<sequence length="2328" mass="236891">MAGTSGAQVNGATVLNQGGAITSGGALAVAGTQAVNNTGGTLAGTGATTVAGSSIVNRSGVMGSVQDSLTLTGALDNTSGKALAAKDLNVGGGAIVNDHGQLSATQALKADTAGQALINTSGVIAGASVQADTGLFDSRAGVVQSTGLLMVDTHGQLYDNGNGGLTVANGPLTLTTGVFSNRAGTVSAQQSAKVTATTFDNTGGKFVTGGPLDVTADSLANIDGYLATNSDAKLRIAAMLDNTGGFTHAGGLLDTQASTVVNRNTLGGTDAAPKGMEGGSVQITANAIENIDGALRADTAMTVGAATLDNTRGEATSGGTAQLNVGATTNTDGLLAANTRLGIEGDRLTGDGIVQSQGDLGLKLTSDFTNTKTLAAAGRLDLDTRGDVNNTGKIGAGVLNLHGRNITNDGELLGQTSNTIRADQAVLNRGLIDGGAVRVEGGTTVTNLDRIYGDSVSIGAGQQILNDINPATGNGAVIASRVGDVNLGAPDIVNREHALILSSQDLNVGGALDAEGKATGQANSLTNASATIDVAGNANINAASIRNENSHFETQVNDTGVVNTITYRLKGSDQDIDPSTAIFWDWKRGAPDDAHPATDLGWLYQDGNERGAYRWLILPSTQYPFSQFGPPFDWSRLPDGTTGPNRGYYDAVEGDNSFLPAEQWTPVGLALAQFSQTDNVGNVVAVTDEHFYYRPDDVIWDKLGVQRPSSAPPAFQAPCASDAPASCQAAYQAYQTWRQANFAQYQALNDKIKTFNLDFHSRVVRDFYSVNEQTRTRDEVVKSTDPARILVGGNAALNGNVINDKSEIAVGGTLTVPGAVDDRGYTGTRIESITGTQDWNYINYGVNDPDRRSDSGTLPPLNLTLPLVLATGTALEHQTVTGTGTTVAGKIGVGPIANAPTMTQVSLNTGGASAGGRLGGDAIRTVTPSLAVPNNALFQVHAEPGARYLIETDPRFTDQRQWLSSDYMLTQLGQDPSRVLKRLGDGFYEARLVADAVMLGTGQRFVGDYTDNEAQYKALMQSGIEFGKQFSLHVGTALPPEQMQALTSDIVWLVEKTVTLPDGSTQQVLVPQVYLKLREADLKGDGTIITARNMAIQTDGDVKNSGAIAARDVMLIDAGNIRNDRGTLAAGAMGLNARQDIDNLAGKISADKLAATAGRDINLTTTTASASNTQGQSSASRTVISGISSLDVGDAVLVAGRDINNTAASVTASGSLGMGAGRDINLDTVQVGVQRDTAADAKNRTSVARSTEIGTQITGGDVALAAGRDVNATAAYVNAEGALAVGAGRDINVKAGQASVSVRDEQSRESGGFMSKTSTHTIDAKSHTEALGSTFSGDTVDMNAGRDMTITGSTVAATHDVNLGAGNNMTIDTAETTSSAYSFKEEKKSGFGATGSGLSYGNRDQKDTTNDRGTQQVGSLVGSTDGSVHMTAGSTLKVTGSDLIAKQDVTGIGADVTIEAAQNRQHHDEAHEVKQSGFTLGGSGGAIGAAINAGSKISSASKSEDGRASALWGIAAARDVADTGAALAQAGGNPLAGAAATLSWGTSQSKQTLTEDSTSHNGSTVSAGGTAAFIATGVDANGNKTAGDLNIIGSNIDANKVALGAKHDVNVVSATDSDESHSTNKSSSASVGVSYGAQGFGVSASASMAKGNSDSQGTTQVNSHVTGKESVTIVSGNDTNILGGTVSGGKVVGDVGGNLNLASRQDTGESHARQQSMGGGFSISQGGGSASFSASKGKADGSYANVTEQSGIYAGEGGFDLNVKGNTDLKGAVIASEASKDKNSLTTGTLTWSDIANHSDYSATSMGISGGGTMGTPNSQNNSGPTSGKNTGGISPMIPQHKSGSEDGVAQAAVADGTITIKDEANQKQDLATLKRDTTGTNSQVGNNPDLEKLLNKQADMMAAAQAAGEAVAKTVGDIAKSKFDDANKRYTAAAEANKLNPSAENQAAMEAAQADIEGWKDGGSYRAALHTAGGALIAGLGGGNALAGAAGAGAASLSGGKLSELSNAVASGADTGSAALNETLGNIAANIVAGGIGAVVGGGSGASMAANVDRYNRQLHPDEKQLAKKMAANSGGKYTTEQIEAQMRLSDRVDMNGKVLEYGTPDQINAATTKQTDGGVTWTSVAGTTQIREVQAQPDAGIIAYIQSQQKTMQGDVPYTSRLDFGNVSKTSNSPGTLPTAKCGAGQANCAAGLPAGYTQQEITQRRTDVADMASYVGTQAGRIGATSAAIAVGSPNPVVAATAGAIAGAATTTGLAAGAVEQIVRPDVGQYTAENLLGLGGYYLGERFPMAGPVINEAGEAIKATNTMNSVKAWINEQWTKRTTEK</sequence>
<dbReference type="Pfam" id="PF13332">
    <property type="entry name" value="Fil_haemagg_2"/>
    <property type="match status" value="2"/>
</dbReference>
<proteinExistence type="predicted"/>
<name>A0ABM8WM70_9BURK</name>
<gene>
    <name evidence="2" type="ORF">LMG23992_01153</name>
</gene>
<feature type="compositionally biased region" description="Low complexity" evidence="1">
    <location>
        <begin position="1730"/>
        <end position="1741"/>
    </location>
</feature>
<feature type="region of interest" description="Disordered" evidence="1">
    <location>
        <begin position="1303"/>
        <end position="1324"/>
    </location>
</feature>
<evidence type="ECO:0000256" key="1">
    <source>
        <dbReference type="SAM" id="MobiDB-lite"/>
    </source>
</evidence>